<feature type="binding site" evidence="7">
    <location>
        <position position="107"/>
    </location>
    <ligand>
        <name>FAD</name>
        <dbReference type="ChEBI" id="CHEBI:57692"/>
    </ligand>
</feature>
<keyword evidence="4 7" id="KW-0274">FAD</keyword>
<feature type="binding site" evidence="7">
    <location>
        <position position="135"/>
    </location>
    <ligand>
        <name>FAD</name>
        <dbReference type="ChEBI" id="CHEBI:57692"/>
    </ligand>
</feature>
<dbReference type="Pfam" id="PF00175">
    <property type="entry name" value="NAD_binding_1"/>
    <property type="match status" value="1"/>
</dbReference>
<dbReference type="PANTHER" id="PTHR19370:SF184">
    <property type="entry name" value="NADH-CYTOCHROME B5 REDUCTASE-LIKE"/>
    <property type="match status" value="1"/>
</dbReference>
<dbReference type="PANTHER" id="PTHR19370">
    <property type="entry name" value="NADH-CYTOCHROME B5 REDUCTASE"/>
    <property type="match status" value="1"/>
</dbReference>
<dbReference type="InterPro" id="IPR017927">
    <property type="entry name" value="FAD-bd_FR_type"/>
</dbReference>
<evidence type="ECO:0000259" key="9">
    <source>
        <dbReference type="PROSITE" id="PS51384"/>
    </source>
</evidence>
<dbReference type="InterPro" id="IPR001709">
    <property type="entry name" value="Flavoprot_Pyr_Nucl_cyt_Rdtase"/>
</dbReference>
<dbReference type="PRINTS" id="PR00406">
    <property type="entry name" value="CYTB5RDTASE"/>
</dbReference>
<evidence type="ECO:0000256" key="3">
    <source>
        <dbReference type="ARBA" id="ARBA00022630"/>
    </source>
</evidence>
<feature type="binding site" evidence="7">
    <location>
        <position position="134"/>
    </location>
    <ligand>
        <name>FAD</name>
        <dbReference type="ChEBI" id="CHEBI:57692"/>
    </ligand>
</feature>
<dbReference type="Proteomes" id="UP001549921">
    <property type="component" value="Unassembled WGS sequence"/>
</dbReference>
<evidence type="ECO:0000256" key="8">
    <source>
        <dbReference type="RuleBase" id="RU361226"/>
    </source>
</evidence>
<organism evidence="10 11">
    <name type="scientific">Loxostege sticticalis</name>
    <name type="common">Beet webworm moth</name>
    <dbReference type="NCBI Taxonomy" id="481309"/>
    <lineage>
        <taxon>Eukaryota</taxon>
        <taxon>Metazoa</taxon>
        <taxon>Ecdysozoa</taxon>
        <taxon>Arthropoda</taxon>
        <taxon>Hexapoda</taxon>
        <taxon>Insecta</taxon>
        <taxon>Pterygota</taxon>
        <taxon>Neoptera</taxon>
        <taxon>Endopterygota</taxon>
        <taxon>Lepidoptera</taxon>
        <taxon>Glossata</taxon>
        <taxon>Ditrysia</taxon>
        <taxon>Pyraloidea</taxon>
        <taxon>Crambidae</taxon>
        <taxon>Pyraustinae</taxon>
        <taxon>Loxostege</taxon>
    </lineage>
</organism>
<comment type="catalytic activity">
    <reaction evidence="8">
        <text>2 Fe(III)-[cytochrome b5] + NADH = 2 Fe(II)-[cytochrome b5] + NAD(+) + H(+)</text>
        <dbReference type="Rhea" id="RHEA:46680"/>
        <dbReference type="Rhea" id="RHEA-COMP:10438"/>
        <dbReference type="Rhea" id="RHEA-COMP:10439"/>
        <dbReference type="ChEBI" id="CHEBI:15378"/>
        <dbReference type="ChEBI" id="CHEBI:29033"/>
        <dbReference type="ChEBI" id="CHEBI:29034"/>
        <dbReference type="ChEBI" id="CHEBI:57540"/>
        <dbReference type="ChEBI" id="CHEBI:57945"/>
        <dbReference type="EC" id="1.6.2.2"/>
    </reaction>
</comment>
<reference evidence="10 11" key="1">
    <citation type="submission" date="2024-06" db="EMBL/GenBank/DDBJ databases">
        <title>A chromosome-level genome assembly of beet webworm, Loxostege sticticalis.</title>
        <authorList>
            <person name="Zhang Y."/>
        </authorList>
    </citation>
    <scope>NUCLEOTIDE SEQUENCE [LARGE SCALE GENOMIC DNA]</scope>
    <source>
        <strain evidence="10">AQ028</strain>
        <tissue evidence="10">Male pupae</tissue>
    </source>
</reference>
<dbReference type="Gene3D" id="2.40.30.10">
    <property type="entry name" value="Translation factors"/>
    <property type="match status" value="1"/>
</dbReference>
<evidence type="ECO:0000313" key="10">
    <source>
        <dbReference type="EMBL" id="KAL0840568.1"/>
    </source>
</evidence>
<comment type="caution">
    <text evidence="10">The sequence shown here is derived from an EMBL/GenBank/DDBJ whole genome shotgun (WGS) entry which is preliminary data.</text>
</comment>
<keyword evidence="3 7" id="KW-0285">Flavoprotein</keyword>
<comment type="similarity">
    <text evidence="2 8">Belongs to the flavoprotein pyridine nucleotide cytochrome reductase family.</text>
</comment>
<name>A0ABD0TD57_LOXSC</name>
<dbReference type="Gene3D" id="3.40.50.80">
    <property type="entry name" value="Nucleotide-binding domain of ferredoxin-NADP reductase (FNR) module"/>
    <property type="match status" value="1"/>
</dbReference>
<dbReference type="InterPro" id="IPR008333">
    <property type="entry name" value="Cbr1-like_FAD-bd_dom"/>
</dbReference>
<dbReference type="CDD" id="cd06183">
    <property type="entry name" value="cyt_b5_reduct_like"/>
    <property type="match status" value="1"/>
</dbReference>
<accession>A0ABD0TD57</accession>
<dbReference type="SUPFAM" id="SSF63380">
    <property type="entry name" value="Riboflavin synthase domain-like"/>
    <property type="match status" value="1"/>
</dbReference>
<evidence type="ECO:0000256" key="6">
    <source>
        <dbReference type="ARBA" id="ARBA00023027"/>
    </source>
</evidence>
<gene>
    <name evidence="10" type="ORF">ABMA28_015783</name>
</gene>
<evidence type="ECO:0000256" key="4">
    <source>
        <dbReference type="ARBA" id="ARBA00022827"/>
    </source>
</evidence>
<dbReference type="GO" id="GO:0090524">
    <property type="term" value="F:cytochrome-b5 reductase activity, acting on NADH"/>
    <property type="evidence" value="ECO:0007669"/>
    <property type="project" value="UniProtKB-EC"/>
</dbReference>
<protein>
    <recommendedName>
        <fullName evidence="8">NADH-cytochrome b5 reductase</fullName>
        <ecNumber evidence="8">1.6.2.2</ecNumber>
    </recommendedName>
</protein>
<dbReference type="InterPro" id="IPR039261">
    <property type="entry name" value="FNR_nucleotide-bd"/>
</dbReference>
<dbReference type="InterPro" id="IPR001834">
    <property type="entry name" value="CBR-like"/>
</dbReference>
<evidence type="ECO:0000256" key="5">
    <source>
        <dbReference type="ARBA" id="ARBA00023002"/>
    </source>
</evidence>
<feature type="domain" description="FAD-binding FR-type" evidence="9">
    <location>
        <begin position="53"/>
        <end position="159"/>
    </location>
</feature>
<keyword evidence="6 8" id="KW-0520">NAD</keyword>
<dbReference type="InterPro" id="IPR001433">
    <property type="entry name" value="OxRdtase_FAD/NAD-bd"/>
</dbReference>
<feature type="binding site" evidence="7">
    <location>
        <position position="127"/>
    </location>
    <ligand>
        <name>FAD</name>
        <dbReference type="ChEBI" id="CHEBI:57692"/>
    </ligand>
</feature>
<proteinExistence type="inferred from homology"/>
<dbReference type="Pfam" id="PF09791">
    <property type="entry name" value="Oxidored-like"/>
    <property type="match status" value="1"/>
</dbReference>
<dbReference type="InterPro" id="IPR019180">
    <property type="entry name" value="Oxidoreductase-like_N"/>
</dbReference>
<sequence length="292" mass="34204">MNPPEEPSKEDCCNSGCNPCIFEVYEKQLLLYKKRKEGDNASELFFPNAISQLHYTQFTVVDIAELCEAHKLLTFKLKSSDKNIRVTWKPGDHFLLKFTNENCSCTRAYTPLKQKNNTGTDFSIIIKRYKNGLVSNYLYNLKPGQDVLWRGPYGAYEVIPNKFSRIFMIAQGTGIVPFMSIIESILENEDDMTKLILCYCCRNVDSILLRTELYSMKCYWNFTYSVFLSDFKQNVVYKYQEPILNHKLNIEELLKFVPFSEKDQFLLCGSTQFMEHFKLWLKIQEVENVITF</sequence>
<keyword evidence="5 8" id="KW-0560">Oxidoreductase</keyword>
<dbReference type="PROSITE" id="PS51384">
    <property type="entry name" value="FAD_FR"/>
    <property type="match status" value="1"/>
</dbReference>
<evidence type="ECO:0000256" key="1">
    <source>
        <dbReference type="ARBA" id="ARBA00001974"/>
    </source>
</evidence>
<evidence type="ECO:0000313" key="11">
    <source>
        <dbReference type="Proteomes" id="UP001549921"/>
    </source>
</evidence>
<comment type="cofactor">
    <cofactor evidence="1 7 8">
        <name>FAD</name>
        <dbReference type="ChEBI" id="CHEBI:57692"/>
    </cofactor>
</comment>
<dbReference type="InterPro" id="IPR017938">
    <property type="entry name" value="Riboflavin_synthase-like_b-brl"/>
</dbReference>
<dbReference type="Pfam" id="PF00970">
    <property type="entry name" value="FAD_binding_6"/>
    <property type="match status" value="1"/>
</dbReference>
<dbReference type="PRINTS" id="PR00371">
    <property type="entry name" value="FPNCR"/>
</dbReference>
<dbReference type="AlphaFoldDB" id="A0ABD0TD57"/>
<feature type="binding site" evidence="7">
    <location>
        <position position="109"/>
    </location>
    <ligand>
        <name>FAD</name>
        <dbReference type="ChEBI" id="CHEBI:57692"/>
    </ligand>
</feature>
<feature type="binding site" evidence="7">
    <location>
        <position position="125"/>
    </location>
    <ligand>
        <name>FAD</name>
        <dbReference type="ChEBI" id="CHEBI:57692"/>
    </ligand>
</feature>
<evidence type="ECO:0000256" key="2">
    <source>
        <dbReference type="ARBA" id="ARBA00006105"/>
    </source>
</evidence>
<dbReference type="EMBL" id="JBEDNZ010000007">
    <property type="protein sequence ID" value="KAL0840568.1"/>
    <property type="molecule type" value="Genomic_DNA"/>
</dbReference>
<dbReference type="EC" id="1.6.2.2" evidence="8"/>
<evidence type="ECO:0000256" key="7">
    <source>
        <dbReference type="PIRSR" id="PIRSR601834-1"/>
    </source>
</evidence>
<dbReference type="SUPFAM" id="SSF52343">
    <property type="entry name" value="Ferredoxin reductase-like, C-terminal NADP-linked domain"/>
    <property type="match status" value="1"/>
</dbReference>